<dbReference type="AlphaFoldDB" id="A0A9N9BAK6"/>
<dbReference type="Gene3D" id="1.20.120.330">
    <property type="entry name" value="Nucleotidyltransferases domain 2"/>
    <property type="match status" value="1"/>
</dbReference>
<comment type="caution">
    <text evidence="5">The sequence shown here is derived from an EMBL/GenBank/DDBJ whole genome shotgun (WGS) entry which is preliminary data.</text>
</comment>
<evidence type="ECO:0000256" key="3">
    <source>
        <dbReference type="SAM" id="MobiDB-lite"/>
    </source>
</evidence>
<feature type="region of interest" description="Disordered" evidence="3">
    <location>
        <begin position="270"/>
        <end position="295"/>
    </location>
</feature>
<dbReference type="Pfam" id="PF08518">
    <property type="entry name" value="GIT_SHD"/>
    <property type="match status" value="2"/>
</dbReference>
<dbReference type="InterPro" id="IPR039892">
    <property type="entry name" value="Spa2/Sph1"/>
</dbReference>
<proteinExistence type="predicted"/>
<dbReference type="InterPro" id="IPR013724">
    <property type="entry name" value="GIT_SHD"/>
</dbReference>
<protein>
    <submittedName>
        <fullName evidence="5">7706_t:CDS:1</fullName>
    </submittedName>
</protein>
<dbReference type="SMART" id="SM00555">
    <property type="entry name" value="GIT"/>
    <property type="match status" value="2"/>
</dbReference>
<evidence type="ECO:0000313" key="6">
    <source>
        <dbReference type="Proteomes" id="UP000789572"/>
    </source>
</evidence>
<dbReference type="Pfam" id="PF23742">
    <property type="entry name" value="VBS_C3G9"/>
    <property type="match status" value="1"/>
</dbReference>
<keyword evidence="6" id="KW-1185">Reference proteome</keyword>
<keyword evidence="1" id="KW-0677">Repeat</keyword>
<feature type="compositionally biased region" description="Low complexity" evidence="3">
    <location>
        <begin position="212"/>
        <end position="228"/>
    </location>
</feature>
<feature type="region of interest" description="Disordered" evidence="3">
    <location>
        <begin position="205"/>
        <end position="257"/>
    </location>
</feature>
<evidence type="ECO:0000313" key="5">
    <source>
        <dbReference type="EMBL" id="CAG8561313.1"/>
    </source>
</evidence>
<dbReference type="EMBL" id="CAJVPJ010000863">
    <property type="protein sequence ID" value="CAG8561313.1"/>
    <property type="molecule type" value="Genomic_DNA"/>
</dbReference>
<feature type="compositionally biased region" description="Low complexity" evidence="3">
    <location>
        <begin position="611"/>
        <end position="641"/>
    </location>
</feature>
<keyword evidence="2" id="KW-0175">Coiled coil</keyword>
<evidence type="ECO:0000256" key="1">
    <source>
        <dbReference type="ARBA" id="ARBA00022737"/>
    </source>
</evidence>
<dbReference type="PANTHER" id="PTHR21601:SF0">
    <property type="entry name" value="PROTEIN SPA2-RELATED"/>
    <property type="match status" value="1"/>
</dbReference>
<gene>
    <name evidence="5" type="ORF">POCULU_LOCUS5523</name>
</gene>
<organism evidence="5 6">
    <name type="scientific">Paraglomus occultum</name>
    <dbReference type="NCBI Taxonomy" id="144539"/>
    <lineage>
        <taxon>Eukaryota</taxon>
        <taxon>Fungi</taxon>
        <taxon>Fungi incertae sedis</taxon>
        <taxon>Mucoromycota</taxon>
        <taxon>Glomeromycotina</taxon>
        <taxon>Glomeromycetes</taxon>
        <taxon>Paraglomerales</taxon>
        <taxon>Paraglomeraceae</taxon>
        <taxon>Paraglomus</taxon>
    </lineage>
</organism>
<dbReference type="Proteomes" id="UP000789572">
    <property type="component" value="Unassembled WGS sequence"/>
</dbReference>
<evidence type="ECO:0000256" key="2">
    <source>
        <dbReference type="SAM" id="Coils"/>
    </source>
</evidence>
<dbReference type="OrthoDB" id="5588096at2759"/>
<dbReference type="GO" id="GO:0005078">
    <property type="term" value="F:MAP-kinase scaffold activity"/>
    <property type="evidence" value="ECO:0007669"/>
    <property type="project" value="TreeGrafter"/>
</dbReference>
<accession>A0A9N9BAK6</accession>
<evidence type="ECO:0000259" key="4">
    <source>
        <dbReference type="SMART" id="SM00555"/>
    </source>
</evidence>
<dbReference type="PANTHER" id="PTHR21601">
    <property type="entry name" value="SPA2 PROTEIN"/>
    <property type="match status" value="1"/>
</dbReference>
<sequence length="784" mass="87207">MLHDFYQVHEYFASAQTLAVLGVVVKECSYRRNLADMETAIVHYEAFKNYLATPSAIEQAGTAGSRKDAREKLTRLSKQQFQELSIDVYDELSRRLMNDNEVPYLRVCDEFHPKRNQARRKLATLPMNRFKDLASDVYFELERRYPELKDMMFPSTSQPQNSSLAAPQKLTAGVTLQAPQSNTIVPEMGTLKEESIEVDFTIQKHNNSRPETPNTNVNINNNVNANNYPPIPNGMPPEYNSPRSPGSRVQSSASSVSDYGRRYLNGMSVSSISSASSRETRVRDTTSSQKSKNDGVNFASLDTLMEDLGNLIDVKKPNGDVSNTSLQAVQNIPEKLNEDVRTDSTSATRIRELEQLLEKQIEANNVQAIKITRLEEELKELNEEHSHQLEVANDVRKQATSLLEEIKSLSRQNEELLTEKEKDTAKIKELTTQVNDWKSKYEKVKIDLRNLKATSSFVKEHPKIDVIKDNSLAPSSDGAVEEAKIMAYQVAIDGLLRAGRSEVPTNVIMAMKAILVACKDITGDVEQYEQQKSVSMKAEDKEKLYAMKSKLSGTLTNLMTAAKNHATGSGISPVSLLDAAASHLTVAVVDLVKLIKIKRSDNDKDKLNVDSLSPSRSSTPTTPPTSQKLQSSRNDASSVSASKVDTFVDERNDRESINLADFKAYLERQTEAIVQAIQTLLSAIRNGSYVNEVTDSITTITTIVQNVIVVARDSFNSPAGESFADRGKMILKDLEISVDKLDQMRDSISSDREDFANNKILKQSLASAAFDIAKFTKGLVGLIE</sequence>
<dbReference type="InterPro" id="IPR056439">
    <property type="entry name" value="VBS_C3G9"/>
</dbReference>
<feature type="region of interest" description="Disordered" evidence="3">
    <location>
        <begin position="605"/>
        <end position="641"/>
    </location>
</feature>
<feature type="compositionally biased region" description="Low complexity" evidence="3">
    <location>
        <begin position="243"/>
        <end position="257"/>
    </location>
</feature>
<feature type="domain" description="GIT Spa2 homology (SHD)" evidence="4">
    <location>
        <begin position="118"/>
        <end position="148"/>
    </location>
</feature>
<name>A0A9N9BAK6_9GLOM</name>
<feature type="coiled-coil region" evidence="2">
    <location>
        <begin position="364"/>
        <end position="454"/>
    </location>
</feature>
<dbReference type="Pfam" id="PF12205">
    <property type="entry name" value="GIT1_C"/>
    <property type="match status" value="1"/>
</dbReference>
<dbReference type="InterPro" id="IPR022018">
    <property type="entry name" value="GIT1_C"/>
</dbReference>
<feature type="domain" description="GIT Spa2 homology (SHD)" evidence="4">
    <location>
        <begin position="69"/>
        <end position="99"/>
    </location>
</feature>
<reference evidence="5" key="1">
    <citation type="submission" date="2021-06" db="EMBL/GenBank/DDBJ databases">
        <authorList>
            <person name="Kallberg Y."/>
            <person name="Tangrot J."/>
            <person name="Rosling A."/>
        </authorList>
    </citation>
    <scope>NUCLEOTIDE SEQUENCE</scope>
    <source>
        <strain evidence="5">IA702</strain>
    </source>
</reference>